<accession>A0A1G4M9B2</accession>
<name>A0A1G4M9B2_LACFM</name>
<proteinExistence type="predicted"/>
<dbReference type="GO" id="GO:0000444">
    <property type="term" value="C:MIS12/MIND type complex"/>
    <property type="evidence" value="ECO:0007669"/>
    <property type="project" value="TreeGrafter"/>
</dbReference>
<protein>
    <submittedName>
        <fullName evidence="1">LAFE_0C03576g1_1</fullName>
    </submittedName>
</protein>
<dbReference type="InterPro" id="IPR013950">
    <property type="entry name" value="Mis14/Nsl1"/>
</dbReference>
<dbReference type="EMBL" id="LT598485">
    <property type="protein sequence ID" value="SCW00410.1"/>
    <property type="molecule type" value="Genomic_DNA"/>
</dbReference>
<dbReference type="AlphaFoldDB" id="A0A1G4M9B2"/>
<keyword evidence="2" id="KW-1185">Reference proteome</keyword>
<dbReference type="OrthoDB" id="2135762at2759"/>
<dbReference type="PANTHER" id="PTHR31749">
    <property type="entry name" value="KINETOCHORE-ASSOCIATED PROTEIN NSL1 HOMOLOG"/>
    <property type="match status" value="1"/>
</dbReference>
<dbReference type="Pfam" id="PF08641">
    <property type="entry name" value="Mis14"/>
    <property type="match status" value="1"/>
</dbReference>
<dbReference type="Proteomes" id="UP000190831">
    <property type="component" value="Chromosome C"/>
</dbReference>
<organism evidence="1 2">
    <name type="scientific">Lachancea fermentati</name>
    <name type="common">Zygosaccharomyces fermentati</name>
    <dbReference type="NCBI Taxonomy" id="4955"/>
    <lineage>
        <taxon>Eukaryota</taxon>
        <taxon>Fungi</taxon>
        <taxon>Dikarya</taxon>
        <taxon>Ascomycota</taxon>
        <taxon>Saccharomycotina</taxon>
        <taxon>Saccharomycetes</taxon>
        <taxon>Saccharomycetales</taxon>
        <taxon>Saccharomycetaceae</taxon>
        <taxon>Lachancea</taxon>
    </lineage>
</organism>
<gene>
    <name evidence="1" type="ORF">LAFE_0C03576G</name>
</gene>
<dbReference type="STRING" id="4955.A0A1G4M9B2"/>
<dbReference type="GO" id="GO:0000070">
    <property type="term" value="P:mitotic sister chromatid segregation"/>
    <property type="evidence" value="ECO:0007669"/>
    <property type="project" value="InterPro"/>
</dbReference>
<dbReference type="PANTHER" id="PTHR31749:SF3">
    <property type="entry name" value="KINETOCHORE-ASSOCIATED PROTEIN NSL1 HOMOLOG"/>
    <property type="match status" value="1"/>
</dbReference>
<reference evidence="1 2" key="1">
    <citation type="submission" date="2016-03" db="EMBL/GenBank/DDBJ databases">
        <authorList>
            <person name="Devillers H."/>
        </authorList>
    </citation>
    <scope>NUCLEOTIDE SEQUENCE [LARGE SCALE GENOMIC DNA]</scope>
    <source>
        <strain evidence="1">CBS 6772</strain>
    </source>
</reference>
<dbReference type="OMA" id="QEWEDQT"/>
<evidence type="ECO:0000313" key="1">
    <source>
        <dbReference type="EMBL" id="SCW00410.1"/>
    </source>
</evidence>
<sequence>MNTQPSKLDISVEQLRSIYAQFQGILDEKVALHLPQEQDTVKQEVLLQLQHFLVETMEMTSGSLNVVNANSGTSISDLIAQSQQEFVEPFDLELNEQVRQKYQEWEDHAVKVAQLRREAPKKLRVMYEQELESALSSADSAIEALSQQQGIESEEETDVVSELNNEMSMDYRESLVKLAHAQGELPKTRAKAQKVGQLLSYLEGEAGTLPIVDQ</sequence>
<evidence type="ECO:0000313" key="2">
    <source>
        <dbReference type="Proteomes" id="UP000190831"/>
    </source>
</evidence>